<dbReference type="OMA" id="NECCESI"/>
<feature type="compositionally biased region" description="Polar residues" evidence="10">
    <location>
        <begin position="392"/>
        <end position="401"/>
    </location>
</feature>
<keyword evidence="13" id="KW-1185">Reference proteome</keyword>
<feature type="domain" description="ABC transporter" evidence="11">
    <location>
        <begin position="9"/>
        <end position="244"/>
    </location>
</feature>
<dbReference type="InterPro" id="IPR027417">
    <property type="entry name" value="P-loop_NTPase"/>
</dbReference>
<proteinExistence type="inferred from homology"/>
<evidence type="ECO:0000313" key="13">
    <source>
        <dbReference type="Proteomes" id="UP000006643"/>
    </source>
</evidence>
<dbReference type="InterPro" id="IPR056264">
    <property type="entry name" value="R2_ABCA1-4-like"/>
</dbReference>
<gene>
    <name evidence="12" type="ORF">PITG_22134</name>
</gene>
<dbReference type="InterPro" id="IPR017871">
    <property type="entry name" value="ABC_transporter-like_CS"/>
</dbReference>
<dbReference type="Proteomes" id="UP000006643">
    <property type="component" value="Unassembled WGS sequence"/>
</dbReference>
<dbReference type="eggNOG" id="KOG0059">
    <property type="taxonomic scope" value="Eukaryota"/>
</dbReference>
<dbReference type="SUPFAM" id="SSF52540">
    <property type="entry name" value="P-loop containing nucleoside triphosphate hydrolases"/>
    <property type="match status" value="1"/>
</dbReference>
<keyword evidence="7 12" id="KW-0067">ATP-binding</keyword>
<evidence type="ECO:0000259" key="11">
    <source>
        <dbReference type="PROSITE" id="PS50893"/>
    </source>
</evidence>
<dbReference type="InterPro" id="IPR003439">
    <property type="entry name" value="ABC_transporter-like_ATP-bd"/>
</dbReference>
<dbReference type="PANTHER" id="PTHR19229">
    <property type="entry name" value="ATP-BINDING CASSETTE TRANSPORTER SUBFAMILY A ABCA"/>
    <property type="match status" value="1"/>
</dbReference>
<comment type="similarity">
    <text evidence="2">Belongs to the ABC transporter superfamily. ABCA family.</text>
</comment>
<keyword evidence="8" id="KW-1133">Transmembrane helix</keyword>
<keyword evidence="5" id="KW-0677">Repeat</keyword>
<dbReference type="GO" id="GO:0016887">
    <property type="term" value="F:ATP hydrolysis activity"/>
    <property type="evidence" value="ECO:0007669"/>
    <property type="project" value="InterPro"/>
</dbReference>
<dbReference type="EMBL" id="GG688870">
    <property type="protein sequence ID" value="EEY54154.1"/>
    <property type="molecule type" value="Genomic_DNA"/>
</dbReference>
<dbReference type="CDD" id="cd03263">
    <property type="entry name" value="ABC_subfamily_A"/>
    <property type="match status" value="1"/>
</dbReference>
<organism evidence="12 13">
    <name type="scientific">Phytophthora infestans (strain T30-4)</name>
    <name type="common">Potato late blight agent</name>
    <dbReference type="NCBI Taxonomy" id="403677"/>
    <lineage>
        <taxon>Eukaryota</taxon>
        <taxon>Sar</taxon>
        <taxon>Stramenopiles</taxon>
        <taxon>Oomycota</taxon>
        <taxon>Peronosporomycetes</taxon>
        <taxon>Peronosporales</taxon>
        <taxon>Peronosporaceae</taxon>
        <taxon>Phytophthora</taxon>
    </lineage>
</organism>
<evidence type="ECO:0000256" key="6">
    <source>
        <dbReference type="ARBA" id="ARBA00022741"/>
    </source>
</evidence>
<dbReference type="VEuPathDB" id="FungiDB:PITG_22134"/>
<dbReference type="GO" id="GO:0016020">
    <property type="term" value="C:membrane"/>
    <property type="evidence" value="ECO:0007669"/>
    <property type="project" value="UniProtKB-SubCell"/>
</dbReference>
<keyword evidence="6" id="KW-0547">Nucleotide-binding</keyword>
<dbReference type="PROSITE" id="PS50893">
    <property type="entry name" value="ABC_TRANSPORTER_2"/>
    <property type="match status" value="1"/>
</dbReference>
<dbReference type="FunFam" id="3.40.50.300:FF:000335">
    <property type="entry name" value="ATP binding cassette subfamily A member 5"/>
    <property type="match status" value="1"/>
</dbReference>
<dbReference type="InterPro" id="IPR026082">
    <property type="entry name" value="ABCA"/>
</dbReference>
<dbReference type="Pfam" id="PF23321">
    <property type="entry name" value="R1_ABCA1"/>
    <property type="match status" value="1"/>
</dbReference>
<dbReference type="RefSeq" id="XP_002909968.1">
    <property type="nucleotide sequence ID" value="XM_002909922.1"/>
</dbReference>
<dbReference type="PANTHER" id="PTHR19229:SF36">
    <property type="entry name" value="ATP-BINDING CASSETTE SUB-FAMILY A MEMBER 2"/>
    <property type="match status" value="1"/>
</dbReference>
<dbReference type="GO" id="GO:0005319">
    <property type="term" value="F:lipid transporter activity"/>
    <property type="evidence" value="ECO:0007669"/>
    <property type="project" value="TreeGrafter"/>
</dbReference>
<accession>D0RLW3</accession>
<dbReference type="KEGG" id="pif:PITG_22134"/>
<dbReference type="InParanoid" id="D0RLW3"/>
<keyword evidence="3" id="KW-0813">Transport</keyword>
<dbReference type="InterPro" id="IPR003593">
    <property type="entry name" value="AAA+_ATPase"/>
</dbReference>
<evidence type="ECO:0000256" key="10">
    <source>
        <dbReference type="SAM" id="MobiDB-lite"/>
    </source>
</evidence>
<dbReference type="Gene3D" id="3.40.50.300">
    <property type="entry name" value="P-loop containing nucleotide triphosphate hydrolases"/>
    <property type="match status" value="1"/>
</dbReference>
<dbReference type="Pfam" id="PF00005">
    <property type="entry name" value="ABC_tran"/>
    <property type="match status" value="1"/>
</dbReference>
<evidence type="ECO:0000313" key="12">
    <source>
        <dbReference type="EMBL" id="EEY54154.1"/>
    </source>
</evidence>
<evidence type="ECO:0000256" key="2">
    <source>
        <dbReference type="ARBA" id="ARBA00008869"/>
    </source>
</evidence>
<evidence type="ECO:0000256" key="9">
    <source>
        <dbReference type="ARBA" id="ARBA00023136"/>
    </source>
</evidence>
<evidence type="ECO:0000256" key="1">
    <source>
        <dbReference type="ARBA" id="ARBA00004141"/>
    </source>
</evidence>
<evidence type="ECO:0000256" key="3">
    <source>
        <dbReference type="ARBA" id="ARBA00022448"/>
    </source>
</evidence>
<dbReference type="HOGENOM" id="CLU_000604_1_2_1"/>
<comment type="subcellular location">
    <subcellularLocation>
        <location evidence="1">Membrane</location>
        <topology evidence="1">Multi-pass membrane protein</topology>
    </subcellularLocation>
</comment>
<protein>
    <submittedName>
        <fullName evidence="12">ATP-binding Cassette (ABC) Superfamily</fullName>
    </submittedName>
</protein>
<dbReference type="GO" id="GO:0005524">
    <property type="term" value="F:ATP binding"/>
    <property type="evidence" value="ECO:0007669"/>
    <property type="project" value="UniProtKB-KW"/>
</dbReference>
<dbReference type="OrthoDB" id="10255969at2759"/>
<keyword evidence="4" id="KW-0812">Transmembrane</keyword>
<dbReference type="GO" id="GO:0140359">
    <property type="term" value="F:ABC-type transporter activity"/>
    <property type="evidence" value="ECO:0007669"/>
    <property type="project" value="InterPro"/>
</dbReference>
<feature type="region of interest" description="Disordered" evidence="10">
    <location>
        <begin position="388"/>
        <end position="415"/>
    </location>
</feature>
<dbReference type="PROSITE" id="PS00211">
    <property type="entry name" value="ABC_TRANSPORTER_1"/>
    <property type="match status" value="1"/>
</dbReference>
<name>D0RLW3_PHYIT</name>
<dbReference type="AlphaFoldDB" id="D0RLW3"/>
<dbReference type="SMART" id="SM00382">
    <property type="entry name" value="AAA"/>
    <property type="match status" value="1"/>
</dbReference>
<evidence type="ECO:0000256" key="8">
    <source>
        <dbReference type="ARBA" id="ARBA00022989"/>
    </source>
</evidence>
<evidence type="ECO:0000256" key="7">
    <source>
        <dbReference type="ARBA" id="ARBA00022840"/>
    </source>
</evidence>
<dbReference type="GeneID" id="9468502"/>
<sequence length="415" mass="46226">MGGADSDTIKLQNLRKVYRRGVTVAVQGLSFGLKQGECFGFLGINGAGKTTTMKMLTGDIVPTSGNATLSGYDILTQQVQVRRQIGYCPQNDALIDLLTVREHLELFAKIKGVPNSDLDLVVREKMEQLNLTAFEDKLAGSLSGGNKRKLSVAIAMIGSPRILFLDEPSTGMMDPVSRRFMWDVISEISTYNKESTVVLTTHSMEECEALVQHLKNRFGDGLMFDAKLQTPTAESVTELVLRHCDAVDSRIEEGELAETCRLFGNATWTQKVVNTHPTGHTIANLIKRDGYVLANSFAAWWITETRFENVLAFLQENFGSVELLERQHDSCWFKIHDQSADANSLRLSNVFELVENAKSRLSIREYSVSQTTLEQIFNAFASQQDVDEPVLTTPTNSPSNSGDRRPGWVSRTLHR</sequence>
<evidence type="ECO:0000256" key="5">
    <source>
        <dbReference type="ARBA" id="ARBA00022737"/>
    </source>
</evidence>
<reference evidence="13" key="1">
    <citation type="journal article" date="2009" name="Nature">
        <title>Genome sequence and analysis of the Irish potato famine pathogen Phytophthora infestans.</title>
        <authorList>
            <consortium name="The Broad Institute Genome Sequencing Platform"/>
            <person name="Haas B.J."/>
            <person name="Kamoun S."/>
            <person name="Zody M.C."/>
            <person name="Jiang R.H."/>
            <person name="Handsaker R.E."/>
            <person name="Cano L.M."/>
            <person name="Grabherr M."/>
            <person name="Kodira C.D."/>
            <person name="Raffaele S."/>
            <person name="Torto-Alalibo T."/>
            <person name="Bozkurt T.O."/>
            <person name="Ah-Fong A.M."/>
            <person name="Alvarado L."/>
            <person name="Anderson V.L."/>
            <person name="Armstrong M.R."/>
            <person name="Avrova A."/>
            <person name="Baxter L."/>
            <person name="Beynon J."/>
            <person name="Boevink P.C."/>
            <person name="Bollmann S.R."/>
            <person name="Bos J.I."/>
            <person name="Bulone V."/>
            <person name="Cai G."/>
            <person name="Cakir C."/>
            <person name="Carrington J.C."/>
            <person name="Chawner M."/>
            <person name="Conti L."/>
            <person name="Costanzo S."/>
            <person name="Ewan R."/>
            <person name="Fahlgren N."/>
            <person name="Fischbach M.A."/>
            <person name="Fugelstad J."/>
            <person name="Gilroy E.M."/>
            <person name="Gnerre S."/>
            <person name="Green P.J."/>
            <person name="Grenville-Briggs L.J."/>
            <person name="Griffith J."/>
            <person name="Grunwald N.J."/>
            <person name="Horn K."/>
            <person name="Horner N.R."/>
            <person name="Hu C.H."/>
            <person name="Huitema E."/>
            <person name="Jeong D.H."/>
            <person name="Jones A.M."/>
            <person name="Jones J.D."/>
            <person name="Jones R.W."/>
            <person name="Karlsson E.K."/>
            <person name="Kunjeti S.G."/>
            <person name="Lamour K."/>
            <person name="Liu Z."/>
            <person name="Ma L."/>
            <person name="Maclean D."/>
            <person name="Chibucos M.C."/>
            <person name="McDonald H."/>
            <person name="McWalters J."/>
            <person name="Meijer H.J."/>
            <person name="Morgan W."/>
            <person name="Morris P.F."/>
            <person name="Munro C.A."/>
            <person name="O'Neill K."/>
            <person name="Ospina-Giraldo M."/>
            <person name="Pinzon A."/>
            <person name="Pritchard L."/>
            <person name="Ramsahoye B."/>
            <person name="Ren Q."/>
            <person name="Restrepo S."/>
            <person name="Roy S."/>
            <person name="Sadanandom A."/>
            <person name="Savidor A."/>
            <person name="Schornack S."/>
            <person name="Schwartz D.C."/>
            <person name="Schumann U.D."/>
            <person name="Schwessinger B."/>
            <person name="Seyer L."/>
            <person name="Sharpe T."/>
            <person name="Silvar C."/>
            <person name="Song J."/>
            <person name="Studholme D.J."/>
            <person name="Sykes S."/>
            <person name="Thines M."/>
            <person name="van de Vondervoort P.J."/>
            <person name="Phuntumart V."/>
            <person name="Wawra S."/>
            <person name="Weide R."/>
            <person name="Win J."/>
            <person name="Young C."/>
            <person name="Zhou S."/>
            <person name="Fry W."/>
            <person name="Meyers B.C."/>
            <person name="van West P."/>
            <person name="Ristaino J."/>
            <person name="Govers F."/>
            <person name="Birch P.R."/>
            <person name="Whisson S.C."/>
            <person name="Judelson H.S."/>
            <person name="Nusbaum C."/>
        </authorList>
    </citation>
    <scope>NUCLEOTIDE SEQUENCE [LARGE SCALE GENOMIC DNA]</scope>
    <source>
        <strain evidence="13">T30-4</strain>
    </source>
</reference>
<keyword evidence="9" id="KW-0472">Membrane</keyword>
<evidence type="ECO:0000256" key="4">
    <source>
        <dbReference type="ARBA" id="ARBA00022692"/>
    </source>
</evidence>